<proteinExistence type="predicted"/>
<dbReference type="EMBL" id="JPVQ01000156">
    <property type="protein sequence ID" value="KGR74747.1"/>
    <property type="molecule type" value="Genomic_DNA"/>
</dbReference>
<sequence>MYFNMSIPGFEGVEIHKLEKVGDRIALYVMMPRKEHKCPVCGNLTSKVHDY</sequence>
<dbReference type="eggNOG" id="COG3464">
    <property type="taxonomic scope" value="Bacteria"/>
</dbReference>
<feature type="non-terminal residue" evidence="1">
    <location>
        <position position="51"/>
    </location>
</feature>
<comment type="caution">
    <text evidence="1">The sequence shown here is derived from an EMBL/GenBank/DDBJ whole genome shotgun (WGS) entry which is preliminary data.</text>
</comment>
<keyword evidence="2" id="KW-1185">Reference proteome</keyword>
<name>A0A0A3IIR6_9BACL</name>
<dbReference type="AlphaFoldDB" id="A0A0A3IIR6"/>
<accession>A0A0A3IIR6</accession>
<organism evidence="1 2">
    <name type="scientific">Ureibacillus massiliensis 4400831 = CIP 108448 = CCUG 49529</name>
    <dbReference type="NCBI Taxonomy" id="1211035"/>
    <lineage>
        <taxon>Bacteria</taxon>
        <taxon>Bacillati</taxon>
        <taxon>Bacillota</taxon>
        <taxon>Bacilli</taxon>
        <taxon>Bacillales</taxon>
        <taxon>Caryophanaceae</taxon>
        <taxon>Ureibacillus</taxon>
    </lineage>
</organism>
<reference evidence="1 2" key="1">
    <citation type="submission" date="2014-02" db="EMBL/GenBank/DDBJ databases">
        <title>Draft genome sequence of Lysinibacillus massiliensis CCUG 49529.</title>
        <authorList>
            <person name="Zhang F."/>
            <person name="Wang G."/>
            <person name="Zhang L."/>
        </authorList>
    </citation>
    <scope>NUCLEOTIDE SEQUENCE [LARGE SCALE GENOMIC DNA]</scope>
    <source>
        <strain evidence="1 2">CCUG 49529</strain>
    </source>
</reference>
<evidence type="ECO:0000313" key="1">
    <source>
        <dbReference type="EMBL" id="KGR74747.1"/>
    </source>
</evidence>
<evidence type="ECO:0000313" key="2">
    <source>
        <dbReference type="Proteomes" id="UP000030595"/>
    </source>
</evidence>
<protein>
    <submittedName>
        <fullName evidence="1">Transposase</fullName>
    </submittedName>
</protein>
<dbReference type="Proteomes" id="UP000030595">
    <property type="component" value="Unassembled WGS sequence"/>
</dbReference>
<gene>
    <name evidence="1" type="ORF">CD30_20100</name>
</gene>